<dbReference type="Proteomes" id="UP000543579">
    <property type="component" value="Unassembled WGS sequence"/>
</dbReference>
<keyword evidence="1" id="KW-1133">Transmembrane helix</keyword>
<gene>
    <name evidence="2" type="ORF">FHS07_001309</name>
</gene>
<comment type="caution">
    <text evidence="2">The sequence shown here is derived from an EMBL/GenBank/DDBJ whole genome shotgun (WGS) entry which is preliminary data.</text>
</comment>
<evidence type="ECO:0000256" key="1">
    <source>
        <dbReference type="SAM" id="Phobius"/>
    </source>
</evidence>
<proteinExistence type="predicted"/>
<feature type="transmembrane region" description="Helical" evidence="1">
    <location>
        <begin position="20"/>
        <end position="42"/>
    </location>
</feature>
<feature type="transmembrane region" description="Helical" evidence="1">
    <location>
        <begin position="48"/>
        <end position="66"/>
    </location>
</feature>
<accession>A0A7W5CH94</accession>
<protein>
    <submittedName>
        <fullName evidence="2">Uncharacterized protein</fullName>
    </submittedName>
</protein>
<evidence type="ECO:0000313" key="3">
    <source>
        <dbReference type="Proteomes" id="UP000543579"/>
    </source>
</evidence>
<organism evidence="2 3">
    <name type="scientific">Microbacterium proteolyticum</name>
    <dbReference type="NCBI Taxonomy" id="1572644"/>
    <lineage>
        <taxon>Bacteria</taxon>
        <taxon>Bacillati</taxon>
        <taxon>Actinomycetota</taxon>
        <taxon>Actinomycetes</taxon>
        <taxon>Micrococcales</taxon>
        <taxon>Microbacteriaceae</taxon>
        <taxon>Microbacterium</taxon>
    </lineage>
</organism>
<reference evidence="2 3" key="1">
    <citation type="submission" date="2020-08" db="EMBL/GenBank/DDBJ databases">
        <title>Genomic Encyclopedia of Type Strains, Phase III (KMG-III): the genomes of soil and plant-associated and newly described type strains.</title>
        <authorList>
            <person name="Whitman W."/>
        </authorList>
    </citation>
    <scope>NUCLEOTIDE SEQUENCE [LARGE SCALE GENOMIC DNA]</scope>
    <source>
        <strain evidence="2 3">CECT 8356</strain>
    </source>
</reference>
<name>A0A7W5CH94_9MICO</name>
<sequence length="88" mass="9766">MPPTYRTSLRLRLSLLFAPIRLLLCVASFAWFAGVSALYMGRGQGADVFGPLSVIPLLTFTAWTVATDMQYRREEAEQPPTVTGDRDS</sequence>
<dbReference type="AlphaFoldDB" id="A0A7W5CH94"/>
<dbReference type="EMBL" id="JACHXY010000001">
    <property type="protein sequence ID" value="MBB3157625.1"/>
    <property type="molecule type" value="Genomic_DNA"/>
</dbReference>
<evidence type="ECO:0000313" key="2">
    <source>
        <dbReference type="EMBL" id="MBB3157625.1"/>
    </source>
</evidence>
<keyword evidence="1" id="KW-0472">Membrane</keyword>
<keyword evidence="1" id="KW-0812">Transmembrane</keyword>